<dbReference type="GO" id="GO:0005634">
    <property type="term" value="C:nucleus"/>
    <property type="evidence" value="ECO:0007669"/>
    <property type="project" value="UniProtKB-SubCell"/>
</dbReference>
<sequence length="732" mass="80763">MNVVEDPKICLLSRSTQALSFVQIQLHAMDWRFRLQNAYGTTVGICLDFSSDAAPTLEYQGSVWMLKGQAALPGEEPILGSASLLTVDNERIHQHYPFTSKPPPPSIAPQFYNLSTQSYTYSFIPGHPPSPPLREPLRLLSLSPTRHQEEDEDTSCSASTEVTKNKASGVDDEADDVVTVALHIGPPSPGAVDLISRLPSTSEDRNGEKGAEGGDEVVPLGYPSNPIGKLNKGHYWIPTPSQILIGPTQFSCPVCYKTFNRYNNMQILMMRAVFCNIKMHMWGHGSQYRKGPKSLRGIQPTAMLRLPCYCCAPGCRNNIDHPRSKPLKDFRTLQTHYKRKHGIKPFMCRKCGKAFAVKGDWRTHEKNCGKLWYCVCGSDFKHKRSLKDHIKAFGGEHAAYDINCFEEEDDPSSEIEQDCHQPNEQRNMCGPGPLRPYITMDPTTCKCRATERCCNSVFLSQLPDDDELTGSLIDQRQPSDFRYAPSTKKECALMHAYRDGRLEEVVLRHLDAEDGGTVIAKDISAHLYLQEIFMPKQRSFYCSGPSAEIDVNMLSQRTFKLNSVTLPPPTYEGRIRSTVNGTFPEPPFFTRMHPHNPPTTATHGCHRQPQTPSPRETKAAATHTPIKAPSHLPLFPQACKGEEEELTNPSSSSQLPSSGGGAAPARLSRRPPPTMEMKKIACAVLVAAASATAAFAAEAPAPSPTSDSFAVAPAVGAVLGASVLSFFAFYLQ</sequence>
<protein>
    <submittedName>
        <fullName evidence="14">E3 ubiquitin-protein ligase</fullName>
    </submittedName>
</protein>
<keyword evidence="12" id="KW-0472">Membrane</keyword>
<evidence type="ECO:0000256" key="8">
    <source>
        <dbReference type="ARBA" id="ARBA00023242"/>
    </source>
</evidence>
<dbReference type="Proteomes" id="UP001055439">
    <property type="component" value="Chromosome 8"/>
</dbReference>
<keyword evidence="4 10" id="KW-0863">Zinc-finger</keyword>
<evidence type="ECO:0000256" key="7">
    <source>
        <dbReference type="ARBA" id="ARBA00023163"/>
    </source>
</evidence>
<reference evidence="14" key="1">
    <citation type="submission" date="2022-05" db="EMBL/GenBank/DDBJ databases">
        <title>The Musa troglodytarum L. genome provides insights into the mechanism of non-climacteric behaviour and enrichment of carotenoids.</title>
        <authorList>
            <person name="Wang J."/>
        </authorList>
    </citation>
    <scope>NUCLEOTIDE SEQUENCE</scope>
    <source>
        <tissue evidence="14">Leaf</tissue>
    </source>
</reference>
<feature type="compositionally biased region" description="Polar residues" evidence="11">
    <location>
        <begin position="155"/>
        <end position="166"/>
    </location>
</feature>
<dbReference type="OrthoDB" id="411372at2759"/>
<dbReference type="Pfam" id="PF23115">
    <property type="entry name" value="zf-C2H2_STOP2_3rd"/>
    <property type="match status" value="1"/>
</dbReference>
<keyword evidence="3" id="KW-0677">Repeat</keyword>
<evidence type="ECO:0000256" key="6">
    <source>
        <dbReference type="ARBA" id="ARBA00023015"/>
    </source>
</evidence>
<evidence type="ECO:0000256" key="1">
    <source>
        <dbReference type="ARBA" id="ARBA00004123"/>
    </source>
</evidence>
<dbReference type="InterPro" id="IPR043584">
    <property type="entry name" value="WIP1/2/3/4/5/6"/>
</dbReference>
<comment type="similarity">
    <text evidence="9">Belongs to the WIP C2H2-type zinc-finger protein family.</text>
</comment>
<evidence type="ECO:0000256" key="10">
    <source>
        <dbReference type="PROSITE-ProRule" id="PRU00042"/>
    </source>
</evidence>
<evidence type="ECO:0000313" key="14">
    <source>
        <dbReference type="EMBL" id="URE32415.1"/>
    </source>
</evidence>
<feature type="region of interest" description="Disordered" evidence="11">
    <location>
        <begin position="593"/>
        <end position="672"/>
    </location>
</feature>
<feature type="domain" description="C2H2-type" evidence="13">
    <location>
        <begin position="346"/>
        <end position="366"/>
    </location>
</feature>
<dbReference type="EMBL" id="CP097510">
    <property type="protein sequence ID" value="URE32415.1"/>
    <property type="molecule type" value="Genomic_DNA"/>
</dbReference>
<evidence type="ECO:0000256" key="5">
    <source>
        <dbReference type="ARBA" id="ARBA00022833"/>
    </source>
</evidence>
<proteinExistence type="inferred from homology"/>
<feature type="transmembrane region" description="Helical" evidence="12">
    <location>
        <begin position="709"/>
        <end position="731"/>
    </location>
</feature>
<keyword evidence="2" id="KW-0479">Metal-binding</keyword>
<organism evidence="14 15">
    <name type="scientific">Musa troglodytarum</name>
    <name type="common">fe'i banana</name>
    <dbReference type="NCBI Taxonomy" id="320322"/>
    <lineage>
        <taxon>Eukaryota</taxon>
        <taxon>Viridiplantae</taxon>
        <taxon>Streptophyta</taxon>
        <taxon>Embryophyta</taxon>
        <taxon>Tracheophyta</taxon>
        <taxon>Spermatophyta</taxon>
        <taxon>Magnoliopsida</taxon>
        <taxon>Liliopsida</taxon>
        <taxon>Zingiberales</taxon>
        <taxon>Musaceae</taxon>
        <taxon>Musa</taxon>
    </lineage>
</organism>
<evidence type="ECO:0000313" key="15">
    <source>
        <dbReference type="Proteomes" id="UP001055439"/>
    </source>
</evidence>
<feature type="compositionally biased region" description="Polar residues" evidence="11">
    <location>
        <begin position="598"/>
        <end position="614"/>
    </location>
</feature>
<evidence type="ECO:0000256" key="11">
    <source>
        <dbReference type="SAM" id="MobiDB-lite"/>
    </source>
</evidence>
<feature type="region of interest" description="Disordered" evidence="11">
    <location>
        <begin position="200"/>
        <end position="220"/>
    </location>
</feature>
<dbReference type="AlphaFoldDB" id="A0A9E7HF32"/>
<keyword evidence="15" id="KW-1185">Reference proteome</keyword>
<dbReference type="Pfam" id="PF22995">
    <property type="entry name" value="C2CH-3rd_BIRD-IDD"/>
    <property type="match status" value="1"/>
</dbReference>
<comment type="subcellular location">
    <subcellularLocation>
        <location evidence="1">Nucleus</location>
    </subcellularLocation>
</comment>
<keyword evidence="8" id="KW-0539">Nucleus</keyword>
<keyword evidence="6" id="KW-0805">Transcription regulation</keyword>
<evidence type="ECO:0000256" key="2">
    <source>
        <dbReference type="ARBA" id="ARBA00022723"/>
    </source>
</evidence>
<dbReference type="SUPFAM" id="SSF57667">
    <property type="entry name" value="beta-beta-alpha zinc fingers"/>
    <property type="match status" value="1"/>
</dbReference>
<evidence type="ECO:0000256" key="12">
    <source>
        <dbReference type="SAM" id="Phobius"/>
    </source>
</evidence>
<dbReference type="FunFam" id="3.30.160.60:FF:000523">
    <property type="entry name" value="Zinc finger protein WIP2"/>
    <property type="match status" value="1"/>
</dbReference>
<name>A0A9E7HF32_9LILI</name>
<accession>A0A9E7HF32</accession>
<evidence type="ECO:0000256" key="3">
    <source>
        <dbReference type="ARBA" id="ARBA00022737"/>
    </source>
</evidence>
<dbReference type="InterPro" id="IPR055187">
    <property type="entry name" value="C2CH-3rd_BIRD-IDD"/>
</dbReference>
<dbReference type="GO" id="GO:0008270">
    <property type="term" value="F:zinc ion binding"/>
    <property type="evidence" value="ECO:0007669"/>
    <property type="project" value="UniProtKB-KW"/>
</dbReference>
<evidence type="ECO:0000259" key="13">
    <source>
        <dbReference type="PROSITE" id="PS50157"/>
    </source>
</evidence>
<feature type="compositionally biased region" description="Basic and acidic residues" evidence="11">
    <location>
        <begin position="202"/>
        <end position="212"/>
    </location>
</feature>
<dbReference type="PROSITE" id="PS50157">
    <property type="entry name" value="ZINC_FINGER_C2H2_2"/>
    <property type="match status" value="1"/>
</dbReference>
<dbReference type="InterPro" id="IPR013087">
    <property type="entry name" value="Znf_C2H2_type"/>
</dbReference>
<keyword evidence="5" id="KW-0862">Zinc</keyword>
<keyword evidence="7" id="KW-0804">Transcription</keyword>
<dbReference type="GO" id="GO:0003700">
    <property type="term" value="F:DNA-binding transcription factor activity"/>
    <property type="evidence" value="ECO:0007669"/>
    <property type="project" value="InterPro"/>
</dbReference>
<dbReference type="InterPro" id="IPR036236">
    <property type="entry name" value="Znf_C2H2_sf"/>
</dbReference>
<keyword evidence="12" id="KW-1133">Transmembrane helix</keyword>
<dbReference type="Gene3D" id="3.30.160.60">
    <property type="entry name" value="Classic Zinc Finger"/>
    <property type="match status" value="1"/>
</dbReference>
<dbReference type="PANTHER" id="PTHR45878:SF1">
    <property type="entry name" value="ZINC FINGER PROTEIN WIP2"/>
    <property type="match status" value="1"/>
</dbReference>
<evidence type="ECO:0000256" key="4">
    <source>
        <dbReference type="ARBA" id="ARBA00022771"/>
    </source>
</evidence>
<evidence type="ECO:0000256" key="9">
    <source>
        <dbReference type="ARBA" id="ARBA00023452"/>
    </source>
</evidence>
<dbReference type="PANTHER" id="PTHR45878">
    <property type="entry name" value="ZINC FINGER PROTEIN WIP2"/>
    <property type="match status" value="1"/>
</dbReference>
<feature type="region of interest" description="Disordered" evidence="11">
    <location>
        <begin position="144"/>
        <end position="170"/>
    </location>
</feature>
<gene>
    <name evidence="14" type="ORF">MUK42_07610</name>
</gene>
<dbReference type="InterPro" id="IPR059161">
    <property type="entry name" value="Znf-C2H2_STOP1/2_3rd"/>
</dbReference>
<keyword evidence="12" id="KW-0812">Transmembrane</keyword>